<keyword evidence="3" id="KW-1185">Reference proteome</keyword>
<protein>
    <submittedName>
        <fullName evidence="2">Uncharacterized protein</fullName>
    </submittedName>
</protein>
<name>A0ABZ2UL78_9CYAN</name>
<reference evidence="2 3" key="1">
    <citation type="submission" date="2024-04" db="EMBL/GenBank/DDBJ databases">
        <title>Okeanomitos corallinicola gen. &amp; sp. nov. (Nostocales, Cyanobacteria), a new toxic marine heterocyst-forming cyanobacterium from a coral reef.</title>
        <authorList>
            <person name="Li H."/>
            <person name="Li R."/>
            <person name="Kang J."/>
            <person name="Hii K.S."/>
            <person name="Mohamed H.F."/>
            <person name="Xu X."/>
            <person name="Luo Z."/>
        </authorList>
    </citation>
    <scope>NUCLEOTIDE SEQUENCE [LARGE SCALE GENOMIC DNA]</scope>
    <source>
        <strain evidence="2 3">TIOX110</strain>
    </source>
</reference>
<proteinExistence type="predicted"/>
<feature type="region of interest" description="Disordered" evidence="1">
    <location>
        <begin position="1"/>
        <end position="25"/>
    </location>
</feature>
<dbReference type="RefSeq" id="WP_353928955.1">
    <property type="nucleotide sequence ID" value="NZ_CP150886.1"/>
</dbReference>
<organism evidence="2 3">
    <name type="scientific">Okeanomitos corallinicola TIOX110</name>
    <dbReference type="NCBI Taxonomy" id="3133117"/>
    <lineage>
        <taxon>Bacteria</taxon>
        <taxon>Bacillati</taxon>
        <taxon>Cyanobacteriota</taxon>
        <taxon>Cyanophyceae</taxon>
        <taxon>Nostocales</taxon>
        <taxon>Aphanizomenonaceae</taxon>
        <taxon>Okeanomitos</taxon>
    </lineage>
</organism>
<gene>
    <name evidence="2" type="ORF">WJM97_11505</name>
</gene>
<evidence type="ECO:0000313" key="3">
    <source>
        <dbReference type="Proteomes" id="UP001483337"/>
    </source>
</evidence>
<evidence type="ECO:0000256" key="1">
    <source>
        <dbReference type="SAM" id="MobiDB-lite"/>
    </source>
</evidence>
<accession>A0ABZ2UL78</accession>
<evidence type="ECO:0000313" key="2">
    <source>
        <dbReference type="EMBL" id="WZB86039.1"/>
    </source>
</evidence>
<dbReference type="Proteomes" id="UP001483337">
    <property type="component" value="Chromosome"/>
</dbReference>
<feature type="compositionally biased region" description="Basic and acidic residues" evidence="1">
    <location>
        <begin position="1"/>
        <end position="10"/>
    </location>
</feature>
<dbReference type="EMBL" id="CP150886">
    <property type="protein sequence ID" value="WZB86039.1"/>
    <property type="molecule type" value="Genomic_DNA"/>
</dbReference>
<sequence length="93" mass="9875">MWKGDSEARLDVFPGTNTPTTIGGREYSGHALDQIQGRGLTPSVVENTIQSGQQIPGKIPGTTAYYDSINNVTVITDTASGRVVTDAPGRIKQ</sequence>